<evidence type="ECO:0000313" key="2">
    <source>
        <dbReference type="EMBL" id="GGJ92945.1"/>
    </source>
</evidence>
<name>A0ABQ2E7Q6_9ACTN</name>
<dbReference type="EMBL" id="BMMV01000007">
    <property type="protein sequence ID" value="GGJ92945.1"/>
    <property type="molecule type" value="Genomic_DNA"/>
</dbReference>
<keyword evidence="3" id="KW-1185">Reference proteome</keyword>
<evidence type="ECO:0000256" key="1">
    <source>
        <dbReference type="SAM" id="MobiDB-lite"/>
    </source>
</evidence>
<proteinExistence type="predicted"/>
<comment type="caution">
    <text evidence="2">The sequence shown here is derived from an EMBL/GenBank/DDBJ whole genome shotgun (WGS) entry which is preliminary data.</text>
</comment>
<dbReference type="Proteomes" id="UP000660265">
    <property type="component" value="Unassembled WGS sequence"/>
</dbReference>
<accession>A0ABQ2E7Q6</accession>
<reference evidence="3" key="1">
    <citation type="journal article" date="2019" name="Int. J. Syst. Evol. Microbiol.">
        <title>The Global Catalogue of Microorganisms (GCM) 10K type strain sequencing project: providing services to taxonomists for standard genome sequencing and annotation.</title>
        <authorList>
            <consortium name="The Broad Institute Genomics Platform"/>
            <consortium name="The Broad Institute Genome Sequencing Center for Infectious Disease"/>
            <person name="Wu L."/>
            <person name="Ma J."/>
        </authorList>
    </citation>
    <scope>NUCLEOTIDE SEQUENCE [LARGE SCALE GENOMIC DNA]</scope>
    <source>
        <strain evidence="3">CGMCC 4.7275</strain>
    </source>
</reference>
<organism evidence="2 3">
    <name type="scientific">Streptomyces camponoticapitis</name>
    <dbReference type="NCBI Taxonomy" id="1616125"/>
    <lineage>
        <taxon>Bacteria</taxon>
        <taxon>Bacillati</taxon>
        <taxon>Actinomycetota</taxon>
        <taxon>Actinomycetes</taxon>
        <taxon>Kitasatosporales</taxon>
        <taxon>Streptomycetaceae</taxon>
        <taxon>Streptomyces</taxon>
    </lineage>
</organism>
<feature type="region of interest" description="Disordered" evidence="1">
    <location>
        <begin position="31"/>
        <end position="57"/>
    </location>
</feature>
<gene>
    <name evidence="2" type="ORF">GCM10011583_25500</name>
</gene>
<evidence type="ECO:0000313" key="3">
    <source>
        <dbReference type="Proteomes" id="UP000660265"/>
    </source>
</evidence>
<sequence length="57" mass="6040">MRAVRVLLTKDPGQPGGASVTLTRDGIGRTASRVWPSAPPEAARTNASPRTTRTHTD</sequence>
<protein>
    <submittedName>
        <fullName evidence="2">Uncharacterized protein</fullName>
    </submittedName>
</protein>